<proteinExistence type="predicted"/>
<organism evidence="1 2">
    <name type="scientific">Nitrosospira multiformis</name>
    <dbReference type="NCBI Taxonomy" id="1231"/>
    <lineage>
        <taxon>Bacteria</taxon>
        <taxon>Pseudomonadati</taxon>
        <taxon>Pseudomonadota</taxon>
        <taxon>Betaproteobacteria</taxon>
        <taxon>Nitrosomonadales</taxon>
        <taxon>Nitrosomonadaceae</taxon>
        <taxon>Nitrosospira</taxon>
    </lineage>
</organism>
<dbReference type="Gene3D" id="3.30.530.20">
    <property type="match status" value="1"/>
</dbReference>
<accession>A0A1I7FMH9</accession>
<gene>
    <name evidence="1" type="ORF">SAMN05216417_10214</name>
</gene>
<dbReference type="EMBL" id="FPBZ01000002">
    <property type="protein sequence ID" value="SFU37345.1"/>
    <property type="molecule type" value="Genomic_DNA"/>
</dbReference>
<sequence>MFGLLKDTPVVGKADTVIQRPVTEVFDFVGPNLLVNYPKWSREVVELVPLTDGPVRIGTTCRQVRIDQGRRSESTFRITVFQLGRHICFEGVSNPYRCDYLFEPVTPTSASRIIFTFELLSLDVYMRPFEKLIRIAIQEGTEETVRNIKKLVEARC</sequence>
<reference evidence="1 2" key="1">
    <citation type="submission" date="2016-10" db="EMBL/GenBank/DDBJ databases">
        <authorList>
            <person name="de Groot N.N."/>
        </authorList>
    </citation>
    <scope>NUCLEOTIDE SEQUENCE [LARGE SCALE GENOMIC DNA]</scope>
    <source>
        <strain evidence="1 2">Nl14</strain>
    </source>
</reference>
<name>A0A1I7FMH9_9PROT</name>
<evidence type="ECO:0000313" key="1">
    <source>
        <dbReference type="EMBL" id="SFU37345.1"/>
    </source>
</evidence>
<dbReference type="SUPFAM" id="SSF55961">
    <property type="entry name" value="Bet v1-like"/>
    <property type="match status" value="1"/>
</dbReference>
<dbReference type="InterPro" id="IPR023393">
    <property type="entry name" value="START-like_dom_sf"/>
</dbReference>
<evidence type="ECO:0000313" key="2">
    <source>
        <dbReference type="Proteomes" id="UP000182649"/>
    </source>
</evidence>
<protein>
    <submittedName>
        <fullName evidence="1">Polyketide cyclase / dehydrase and lipid transport</fullName>
    </submittedName>
</protein>
<dbReference type="AlphaFoldDB" id="A0A1I7FMH9"/>
<dbReference type="Proteomes" id="UP000182649">
    <property type="component" value="Unassembled WGS sequence"/>
</dbReference>
<dbReference type="RefSeq" id="WP_074972757.1">
    <property type="nucleotide sequence ID" value="NZ_FPBZ01000002.1"/>
</dbReference>
<dbReference type="OrthoDB" id="953281at2"/>